<evidence type="ECO:0000313" key="3">
    <source>
        <dbReference type="Proteomes" id="UP000708208"/>
    </source>
</evidence>
<accession>A0A8J2L6V8</accession>
<dbReference type="Proteomes" id="UP000708208">
    <property type="component" value="Unassembled WGS sequence"/>
</dbReference>
<feature type="signal peptide" evidence="1">
    <location>
        <begin position="1"/>
        <end position="21"/>
    </location>
</feature>
<comment type="caution">
    <text evidence="2">The sequence shown here is derived from an EMBL/GenBank/DDBJ whole genome shotgun (WGS) entry which is preliminary data.</text>
</comment>
<gene>
    <name evidence="2" type="ORF">AFUS01_LOCUS39106</name>
</gene>
<organism evidence="2 3">
    <name type="scientific">Allacma fusca</name>
    <dbReference type="NCBI Taxonomy" id="39272"/>
    <lineage>
        <taxon>Eukaryota</taxon>
        <taxon>Metazoa</taxon>
        <taxon>Ecdysozoa</taxon>
        <taxon>Arthropoda</taxon>
        <taxon>Hexapoda</taxon>
        <taxon>Collembola</taxon>
        <taxon>Symphypleona</taxon>
        <taxon>Sminthuridae</taxon>
        <taxon>Allacma</taxon>
    </lineage>
</organism>
<evidence type="ECO:0000256" key="1">
    <source>
        <dbReference type="SAM" id="SignalP"/>
    </source>
</evidence>
<keyword evidence="1" id="KW-0732">Signal</keyword>
<reference evidence="2" key="1">
    <citation type="submission" date="2021-06" db="EMBL/GenBank/DDBJ databases">
        <authorList>
            <person name="Hodson N. C."/>
            <person name="Mongue J. A."/>
            <person name="Jaron S. K."/>
        </authorList>
    </citation>
    <scope>NUCLEOTIDE SEQUENCE</scope>
</reference>
<sequence length="227" mass="26642">MKIRFILFVFIFSNCYVIAIGNEDQSAGPGKPTKFRVMSVSSLWLMELEENYKSGFPKQFSVINHRNLSTVRNHNLQREDASTCQDVTFFSVEQNKRMINTFGWDSILNRTIHEILEIPRARLFRDNFDGEIEDYHYSRDVEQNNGININMSYIETTFSSIFNVEFYSRNCSGSYFNKAAEIHRTDRVHCQQVGKISLEILKIFTQVWKTEEMAVLIQEEYAMLNPQ</sequence>
<name>A0A8J2L6V8_9HEXA</name>
<dbReference type="AlphaFoldDB" id="A0A8J2L6V8"/>
<evidence type="ECO:0000313" key="2">
    <source>
        <dbReference type="EMBL" id="CAG7829232.1"/>
    </source>
</evidence>
<feature type="chain" id="PRO_5035234415" evidence="1">
    <location>
        <begin position="22"/>
        <end position="227"/>
    </location>
</feature>
<protein>
    <submittedName>
        <fullName evidence="2">Uncharacterized protein</fullName>
    </submittedName>
</protein>
<proteinExistence type="predicted"/>
<dbReference type="EMBL" id="CAJVCH010550626">
    <property type="protein sequence ID" value="CAG7829232.1"/>
    <property type="molecule type" value="Genomic_DNA"/>
</dbReference>
<keyword evidence="3" id="KW-1185">Reference proteome</keyword>